<proteinExistence type="predicted"/>
<dbReference type="Pfam" id="PF23759">
    <property type="entry name" value="GBD_T9SS_assoc"/>
    <property type="match status" value="1"/>
</dbReference>
<dbReference type="Gene3D" id="2.60.120.200">
    <property type="match status" value="1"/>
</dbReference>
<feature type="chain" id="PRO_5017714198" evidence="1">
    <location>
        <begin position="24"/>
        <end position="1338"/>
    </location>
</feature>
<dbReference type="EMBL" id="QREI01000008">
    <property type="protein sequence ID" value="REE08133.1"/>
    <property type="molecule type" value="Genomic_DNA"/>
</dbReference>
<dbReference type="PROSITE" id="PS50853">
    <property type="entry name" value="FN3"/>
    <property type="match status" value="1"/>
</dbReference>
<dbReference type="CDD" id="cd00063">
    <property type="entry name" value="FN3"/>
    <property type="match status" value="1"/>
</dbReference>
<dbReference type="NCBIfam" id="TIGR04131">
    <property type="entry name" value="Bac_Flav_CTERM"/>
    <property type="match status" value="1"/>
</dbReference>
<dbReference type="GO" id="GO:0005975">
    <property type="term" value="P:carbohydrate metabolic process"/>
    <property type="evidence" value="ECO:0007669"/>
    <property type="project" value="UniProtKB-ARBA"/>
</dbReference>
<evidence type="ECO:0000313" key="5">
    <source>
        <dbReference type="Proteomes" id="UP000256919"/>
    </source>
</evidence>
<dbReference type="RefSeq" id="WP_115811716.1">
    <property type="nucleotide sequence ID" value="NZ_QREI01000008.1"/>
</dbReference>
<organism evidence="4 5">
    <name type="scientific">Winogradskyella pacifica</name>
    <dbReference type="NCBI Taxonomy" id="664642"/>
    <lineage>
        <taxon>Bacteria</taxon>
        <taxon>Pseudomonadati</taxon>
        <taxon>Bacteroidota</taxon>
        <taxon>Flavobacteriia</taxon>
        <taxon>Flavobacteriales</taxon>
        <taxon>Flavobacteriaceae</taxon>
        <taxon>Winogradskyella</taxon>
    </lineage>
</organism>
<dbReference type="InterPro" id="IPR026341">
    <property type="entry name" value="T9SS_type_B"/>
</dbReference>
<evidence type="ECO:0000259" key="2">
    <source>
        <dbReference type="PROSITE" id="PS50060"/>
    </source>
</evidence>
<keyword evidence="1" id="KW-0732">Signal</keyword>
<dbReference type="SUPFAM" id="SSF49899">
    <property type="entry name" value="Concanavalin A-like lectins/glucanases"/>
    <property type="match status" value="1"/>
</dbReference>
<feature type="domain" description="Fibronectin type-III" evidence="3">
    <location>
        <begin position="194"/>
        <end position="302"/>
    </location>
</feature>
<feature type="signal peptide" evidence="1">
    <location>
        <begin position="1"/>
        <end position="23"/>
    </location>
</feature>
<dbReference type="InterPro" id="IPR003961">
    <property type="entry name" value="FN3_dom"/>
</dbReference>
<dbReference type="NCBIfam" id="NF038133">
    <property type="entry name" value="choice_anch_L"/>
    <property type="match status" value="1"/>
</dbReference>
<gene>
    <name evidence="4" type="ORF">DFQ09_1085</name>
</gene>
<dbReference type="InterPro" id="IPR049804">
    <property type="entry name" value="Choice_anch_L"/>
</dbReference>
<keyword evidence="5" id="KW-1185">Reference proteome</keyword>
<evidence type="ECO:0000313" key="4">
    <source>
        <dbReference type="EMBL" id="REE08133.1"/>
    </source>
</evidence>
<dbReference type="NCBIfam" id="NF038128">
    <property type="entry name" value="choice_anch_J"/>
    <property type="match status" value="1"/>
</dbReference>
<accession>A0A3D9LQ95</accession>
<reference evidence="4 5" key="1">
    <citation type="submission" date="2018-07" db="EMBL/GenBank/DDBJ databases">
        <title>Genomic Encyclopedia of Type Strains, Phase III (KMG-III): the genomes of soil and plant-associated and newly described type strains.</title>
        <authorList>
            <person name="Whitman W."/>
        </authorList>
    </citation>
    <scope>NUCLEOTIDE SEQUENCE [LARGE SCALE GENOMIC DNA]</scope>
    <source>
        <strain evidence="4 5">CECT 7948</strain>
    </source>
</reference>
<sequence length="1338" mass="144606">MNKNIFKLTFLAFCLLGSSIALCQTIPSPVGVSCPSNNSTYVFTEEFDDSDGWVGDITTNNIGGNWEVPGNSDSSGTGPSSAFSGSNYMNYEASGNVNQQSSSIISPVIDLTTATDGAELSFYMHAYGDNMGEFEVGVSTSISGPFTNVFAWTGQLQTFSSDAWVPVGVNLDAYLGQSIYLEFKNTRATFSSRADMSIDLVRVETCGTFCISPTPSLNYVNSNASNASASFYWVANDSETSWEYVVQPSGSGIPASGIVSSVTNIIVNDLLFGTEYEVYVRANCTNGNSIWAGPLTFTTPIQTDFIVDCNAGPLVESLCYGDDGVTNPEVFTFTSTDGTPLTLTFQSGYIQQGWDPLVVIDTNGSSIVAFENYFFGDEGDLTGVTYTSTGNRISFYVASDDFVPSSCANGDDPMRGGITYTVNCATCTNSESTFTIVDDCDNGDQFLLDVNVTSLGTASSLTLSNNIDLSTITIDAIGTYQIGPFPFFTNVIYTLNNDQDPNCVYNSLPIVVRACLPENDECVNAEIAVVNTGDDCTLLNYGTILSATPSNVSGISCEGDPDDDVWFQFTAINDIQIIEFINIVENEISSGLNHAVYEGACGSLNELYCSDSNSSVTPQLTIGDTYYIRVFSEGSEDENVTFDLCIRKGFNSIEVSDNVYTVDELVRDILFNSPCAQVSNITYSTGVNFNDSQPNGIGYFSMDGEGFPFEQGILLSTGHVVEAGGPNNELINSGGTSWPGDSDLDNYLGVSSRNATIIEFDFVPLSNTISFDFMMASEEYTGAIGGTDECTYSDAFAFLLTDAENNTTNLAVIPGTTTPILTTNIHPENEACPAINEEYFGEYITENLPPMNFNGRTVVFTAQSAVTIGETYHIKLVVADDSDPQYDTGIFLKSGSFDIGELDLGDDITISAGTASCLNEPITLDTNLPDLEHYWFKDGLLVSDASGSVITASEPGVYTAQVIFSSDCILSDEIIVEFLSVPVANPAIDLLECSATNQALFNLIDNDSYILGSQNASDYAITYHVSEQDAIDNISPLPAIYSNISNPQVVYARIENNNSGCFSTTSFSLATTAPSHTALSIDFIECDFDNDGLASFNLEDHDLEILNGQETSQFNVSYYTSEAEAISATNALAGSYDSAGETLFVRVESVDFSDCYVTNSFDLIIGNQPITNFSSDVDYEVCSNASSPIYIEAIPENYSLSEVSISWYRDGGLIDDENSLTLPVLEAGLYEVEVMFNDTGCIGVDEFTIIELETCVFPEGISPNNDGKNDAFDLGAFDVTKLEIFNRYGTKVYSKNNYTNEWKGQTDDGDELPIGTYFYTVIYEGGAKSKSSWVYINR</sequence>
<dbReference type="GO" id="GO:0016020">
    <property type="term" value="C:membrane"/>
    <property type="evidence" value="ECO:0007669"/>
    <property type="project" value="InterPro"/>
</dbReference>
<dbReference type="Gene3D" id="2.60.40.10">
    <property type="entry name" value="Immunoglobulins"/>
    <property type="match status" value="1"/>
</dbReference>
<protein>
    <submittedName>
        <fullName evidence="4">Gliding motility-associated-like protein</fullName>
    </submittedName>
</protein>
<dbReference type="GO" id="GO:0004553">
    <property type="term" value="F:hydrolase activity, hydrolyzing O-glycosyl compounds"/>
    <property type="evidence" value="ECO:0007669"/>
    <property type="project" value="UniProtKB-ARBA"/>
</dbReference>
<comment type="caution">
    <text evidence="4">The sequence shown here is derived from an EMBL/GenBank/DDBJ whole genome shotgun (WGS) entry which is preliminary data.</text>
</comment>
<dbReference type="InterPro" id="IPR056600">
    <property type="entry name" value="GBD_T9SS_assoc"/>
</dbReference>
<dbReference type="Pfam" id="PF13585">
    <property type="entry name" value="CHU_C"/>
    <property type="match status" value="1"/>
</dbReference>
<feature type="domain" description="MAM" evidence="2">
    <location>
        <begin position="43"/>
        <end position="208"/>
    </location>
</feature>
<evidence type="ECO:0000259" key="3">
    <source>
        <dbReference type="PROSITE" id="PS50853"/>
    </source>
</evidence>
<dbReference type="SUPFAM" id="SSF49265">
    <property type="entry name" value="Fibronectin type III"/>
    <property type="match status" value="1"/>
</dbReference>
<dbReference type="PROSITE" id="PS50060">
    <property type="entry name" value="MAM_2"/>
    <property type="match status" value="1"/>
</dbReference>
<dbReference type="InterPro" id="IPR036116">
    <property type="entry name" value="FN3_sf"/>
</dbReference>
<dbReference type="OrthoDB" id="1488818at2"/>
<name>A0A3D9LQ95_9FLAO</name>
<dbReference type="PROSITE" id="PS51257">
    <property type="entry name" value="PROKAR_LIPOPROTEIN"/>
    <property type="match status" value="1"/>
</dbReference>
<dbReference type="InterPro" id="IPR000998">
    <property type="entry name" value="MAM_dom"/>
</dbReference>
<dbReference type="InterPro" id="IPR013320">
    <property type="entry name" value="ConA-like_dom_sf"/>
</dbReference>
<dbReference type="InterPro" id="IPR013783">
    <property type="entry name" value="Ig-like_fold"/>
</dbReference>
<evidence type="ECO:0000256" key="1">
    <source>
        <dbReference type="SAM" id="SignalP"/>
    </source>
</evidence>
<dbReference type="Proteomes" id="UP000256919">
    <property type="component" value="Unassembled WGS sequence"/>
</dbReference>